<name>A0ABM8T5A7_9BURK</name>
<protein>
    <submittedName>
        <fullName evidence="1">Uncharacterized protein</fullName>
    </submittedName>
</protein>
<dbReference type="EMBL" id="CAJNBH010000048">
    <property type="protein sequence ID" value="CAE6859130.1"/>
    <property type="molecule type" value="Genomic_DNA"/>
</dbReference>
<comment type="caution">
    <text evidence="1">The sequence shown here is derived from an EMBL/GenBank/DDBJ whole genome shotgun (WGS) entry which is preliminary data.</text>
</comment>
<proteinExistence type="predicted"/>
<evidence type="ECO:0000313" key="2">
    <source>
        <dbReference type="Proteomes" id="UP000673821"/>
    </source>
</evidence>
<sequence length="66" mass="6985">MEGMEDIECIDDIAPMSGMEAIDGIEQCSPPIPASLPLRAASECEIVGASVAIRIANNPSQLPIFR</sequence>
<keyword evidence="2" id="KW-1185">Reference proteome</keyword>
<reference evidence="1 2" key="1">
    <citation type="submission" date="2021-02" db="EMBL/GenBank/DDBJ databases">
        <authorList>
            <person name="Vanwijnsberghe S."/>
        </authorList>
    </citation>
    <scope>NUCLEOTIDE SEQUENCE [LARGE SCALE GENOMIC DNA]</scope>
    <source>
        <strain evidence="1 2">R-69776</strain>
    </source>
</reference>
<gene>
    <name evidence="1" type="ORF">R69776_07909</name>
</gene>
<organism evidence="1 2">
    <name type="scientific">Paraburkholderia nemoris</name>
    <dbReference type="NCBI Taxonomy" id="2793076"/>
    <lineage>
        <taxon>Bacteria</taxon>
        <taxon>Pseudomonadati</taxon>
        <taxon>Pseudomonadota</taxon>
        <taxon>Betaproteobacteria</taxon>
        <taxon>Burkholderiales</taxon>
        <taxon>Burkholderiaceae</taxon>
        <taxon>Paraburkholderia</taxon>
    </lineage>
</organism>
<accession>A0ABM8T5A7</accession>
<evidence type="ECO:0000313" key="1">
    <source>
        <dbReference type="EMBL" id="CAE6859130.1"/>
    </source>
</evidence>
<dbReference type="Proteomes" id="UP000673821">
    <property type="component" value="Unassembled WGS sequence"/>
</dbReference>